<dbReference type="Proteomes" id="UP001482620">
    <property type="component" value="Unassembled WGS sequence"/>
</dbReference>
<dbReference type="EMBL" id="JAHRIQ010027326">
    <property type="protein sequence ID" value="MEQ2230441.1"/>
    <property type="molecule type" value="Genomic_DNA"/>
</dbReference>
<evidence type="ECO:0000313" key="3">
    <source>
        <dbReference type="Proteomes" id="UP001482620"/>
    </source>
</evidence>
<organism evidence="2 3">
    <name type="scientific">Ilyodon furcidens</name>
    <name type="common">goldbreast splitfin</name>
    <dbReference type="NCBI Taxonomy" id="33524"/>
    <lineage>
        <taxon>Eukaryota</taxon>
        <taxon>Metazoa</taxon>
        <taxon>Chordata</taxon>
        <taxon>Craniata</taxon>
        <taxon>Vertebrata</taxon>
        <taxon>Euteleostomi</taxon>
        <taxon>Actinopterygii</taxon>
        <taxon>Neopterygii</taxon>
        <taxon>Teleostei</taxon>
        <taxon>Neoteleostei</taxon>
        <taxon>Acanthomorphata</taxon>
        <taxon>Ovalentaria</taxon>
        <taxon>Atherinomorphae</taxon>
        <taxon>Cyprinodontiformes</taxon>
        <taxon>Goodeidae</taxon>
        <taxon>Ilyodon</taxon>
    </lineage>
</organism>
<dbReference type="PANTHER" id="PTHR18916">
    <property type="entry name" value="DYNACTIN 1-RELATED MICROTUBULE-BINDING"/>
    <property type="match status" value="1"/>
</dbReference>
<dbReference type="PANTHER" id="PTHR18916:SF10">
    <property type="entry name" value="CAP-GLY DOMAIN-CONTAINING LINKER PROTEIN 2"/>
    <property type="match status" value="1"/>
</dbReference>
<evidence type="ECO:0000256" key="1">
    <source>
        <dbReference type="SAM" id="Coils"/>
    </source>
</evidence>
<protein>
    <submittedName>
        <fullName evidence="2">Uncharacterized protein</fullName>
    </submittedName>
</protein>
<feature type="coiled-coil region" evidence="1">
    <location>
        <begin position="84"/>
        <end position="111"/>
    </location>
</feature>
<evidence type="ECO:0000313" key="2">
    <source>
        <dbReference type="EMBL" id="MEQ2230441.1"/>
    </source>
</evidence>
<keyword evidence="3" id="KW-1185">Reference proteome</keyword>
<name>A0ABV0TDD1_9TELE</name>
<keyword evidence="1" id="KW-0175">Coiled coil</keyword>
<sequence length="351" mass="40462">MQLEEELTHRRAQVEDLQGQLRRVDASSQQEALGANIQPEALLLREQLLSAGREHHKESSELKEKHETALAASQQEISSLRTVVEKQSVEISKMKQKVQQANKENVEMMDSWKAKFDTLVSDHQRSLEELKASLSRGQSSPQGQEQDAQELRITMESLKMEHQLEMENLKAKHKIEAAILIKEREDLRARLQEATDQLAEGRSDMEAQSSKAALNEVCHKLQKAEARLAEMEMLQVEREKTMTELRESLELSEKTMTDYQAMQKAQAESQEEIQKLEEKLRVTVNQLQAVQADRFTPHDANMIEDNEISDEKMKLKQNIEGIYIHLFVSYHLRPLMYLLFLFPTPSSLQGF</sequence>
<proteinExistence type="predicted"/>
<gene>
    <name evidence="2" type="ORF">ILYODFUR_029334</name>
</gene>
<feature type="coiled-coil region" evidence="1">
    <location>
        <begin position="170"/>
        <end position="234"/>
    </location>
</feature>
<feature type="coiled-coil region" evidence="1">
    <location>
        <begin position="259"/>
        <end position="293"/>
    </location>
</feature>
<accession>A0ABV0TDD1</accession>
<reference evidence="2 3" key="1">
    <citation type="submission" date="2021-06" db="EMBL/GenBank/DDBJ databases">
        <authorList>
            <person name="Palmer J.M."/>
        </authorList>
    </citation>
    <scope>NUCLEOTIDE SEQUENCE [LARGE SCALE GENOMIC DNA]</scope>
    <source>
        <strain evidence="3">if_2019</strain>
        <tissue evidence="2">Muscle</tissue>
    </source>
</reference>
<comment type="caution">
    <text evidence="2">The sequence shown here is derived from an EMBL/GenBank/DDBJ whole genome shotgun (WGS) entry which is preliminary data.</text>
</comment>